<protein>
    <submittedName>
        <fullName evidence="1">Uncharacterized protein</fullName>
    </submittedName>
</protein>
<dbReference type="AlphaFoldDB" id="A0A843UQ10"/>
<comment type="caution">
    <text evidence="1">The sequence shown here is derived from an EMBL/GenBank/DDBJ whole genome shotgun (WGS) entry which is preliminary data.</text>
</comment>
<name>A0A843UQ10_COLES</name>
<evidence type="ECO:0000313" key="2">
    <source>
        <dbReference type="Proteomes" id="UP000652761"/>
    </source>
</evidence>
<gene>
    <name evidence="1" type="ORF">Taro_018152</name>
</gene>
<reference evidence="1" key="1">
    <citation type="submission" date="2017-07" db="EMBL/GenBank/DDBJ databases">
        <title>Taro Niue Genome Assembly and Annotation.</title>
        <authorList>
            <person name="Atibalentja N."/>
            <person name="Keating K."/>
            <person name="Fields C.J."/>
        </authorList>
    </citation>
    <scope>NUCLEOTIDE SEQUENCE</scope>
    <source>
        <strain evidence="1">Niue_2</strain>
        <tissue evidence="1">Leaf</tissue>
    </source>
</reference>
<proteinExistence type="predicted"/>
<keyword evidence="2" id="KW-1185">Reference proteome</keyword>
<dbReference type="EMBL" id="NMUH01000840">
    <property type="protein sequence ID" value="MQL85635.1"/>
    <property type="molecule type" value="Genomic_DNA"/>
</dbReference>
<evidence type="ECO:0000313" key="1">
    <source>
        <dbReference type="EMBL" id="MQL85635.1"/>
    </source>
</evidence>
<sequence length="100" mass="11422">TQIFVRPGIGTAREAPIRNRLFYPRPNSSRGAWSRAADAIAYGHPFTKMGITFRSVIGIAYKTPIQNRHSEEAFAPLLLHAIRPHFRVEIPLFHTPKLRF</sequence>
<feature type="non-terminal residue" evidence="1">
    <location>
        <position position="100"/>
    </location>
</feature>
<dbReference type="Proteomes" id="UP000652761">
    <property type="component" value="Unassembled WGS sequence"/>
</dbReference>
<feature type="non-terminal residue" evidence="1">
    <location>
        <position position="1"/>
    </location>
</feature>
<accession>A0A843UQ10</accession>
<organism evidence="1 2">
    <name type="scientific">Colocasia esculenta</name>
    <name type="common">Wild taro</name>
    <name type="synonym">Arum esculentum</name>
    <dbReference type="NCBI Taxonomy" id="4460"/>
    <lineage>
        <taxon>Eukaryota</taxon>
        <taxon>Viridiplantae</taxon>
        <taxon>Streptophyta</taxon>
        <taxon>Embryophyta</taxon>
        <taxon>Tracheophyta</taxon>
        <taxon>Spermatophyta</taxon>
        <taxon>Magnoliopsida</taxon>
        <taxon>Liliopsida</taxon>
        <taxon>Araceae</taxon>
        <taxon>Aroideae</taxon>
        <taxon>Colocasieae</taxon>
        <taxon>Colocasia</taxon>
    </lineage>
</organism>